<accession>A0A3B1E209</accession>
<sequence length="381" mass="42900">MRRFYHGPMSGTVGSTRDGEFRSDANRSGLDYGTEAGLLGKPVVQIIDAHTHLNGRAAAALWAKAADVYGIGRVYSMTRFPEVEAVREVLGERVRFIAFPDWSNPDTEAVHRSGYLPVIEAYRERFDARVVKFWAGPGLVDHAGGDPADLIEFDSPWRVEQAELATELGMMFMVHIADPDTWFATRYTDTARYRTKAAQYASFERMLERFSQPWIAAHMGGWPEDLDFLDGLLERHDNLYLDSSATKWVVRELSAQPRERVVRFLTRWRGRVLFGSDIVTMDAHLSAEVDGALSIKSEQASTEADAFELYASRYWALRTMFETDYEGESPIVDPDLAMVDPERFSTRDAPVLRGLGLGAAVLADLYHNTAEAVVERWCEVG</sequence>
<evidence type="ECO:0000313" key="2">
    <source>
        <dbReference type="EMBL" id="VAX42480.1"/>
    </source>
</evidence>
<dbReference type="InterPro" id="IPR032466">
    <property type="entry name" value="Metal_Hydrolase"/>
</dbReference>
<dbReference type="Gene3D" id="3.20.20.140">
    <property type="entry name" value="Metal-dependent hydrolases"/>
    <property type="match status" value="1"/>
</dbReference>
<dbReference type="SUPFAM" id="SSF51556">
    <property type="entry name" value="Metallo-dependent hydrolases"/>
    <property type="match status" value="1"/>
</dbReference>
<dbReference type="AlphaFoldDB" id="A0A3B1E209"/>
<organism evidence="2">
    <name type="scientific">hydrothermal vent metagenome</name>
    <dbReference type="NCBI Taxonomy" id="652676"/>
    <lineage>
        <taxon>unclassified sequences</taxon>
        <taxon>metagenomes</taxon>
        <taxon>ecological metagenomes</taxon>
    </lineage>
</organism>
<protein>
    <submittedName>
        <fullName evidence="2">Uncharacterized protein</fullName>
    </submittedName>
</protein>
<dbReference type="EMBL" id="UOGK01000699">
    <property type="protein sequence ID" value="VAX42480.1"/>
    <property type="molecule type" value="Genomic_DNA"/>
</dbReference>
<gene>
    <name evidence="2" type="ORF">MNBD_PLANCTO03-2032</name>
</gene>
<proteinExistence type="predicted"/>
<feature type="region of interest" description="Disordered" evidence="1">
    <location>
        <begin position="1"/>
        <end position="26"/>
    </location>
</feature>
<reference evidence="2" key="1">
    <citation type="submission" date="2018-06" db="EMBL/GenBank/DDBJ databases">
        <authorList>
            <person name="Zhirakovskaya E."/>
        </authorList>
    </citation>
    <scope>NUCLEOTIDE SEQUENCE</scope>
</reference>
<name>A0A3B1E209_9ZZZZ</name>
<evidence type="ECO:0000256" key="1">
    <source>
        <dbReference type="SAM" id="MobiDB-lite"/>
    </source>
</evidence>